<dbReference type="InterPro" id="IPR011200">
    <property type="entry name" value="UCP012608"/>
</dbReference>
<dbReference type="Proteomes" id="UP000194761">
    <property type="component" value="Unassembled WGS sequence"/>
</dbReference>
<name>A0A2C9ZMA7_9ACTN</name>
<protein>
    <submittedName>
        <fullName evidence="1">Uncharacterized protein</fullName>
    </submittedName>
</protein>
<dbReference type="EMBL" id="NGFP01000040">
    <property type="protein sequence ID" value="OUC97308.1"/>
    <property type="molecule type" value="Genomic_DNA"/>
</dbReference>
<proteinExistence type="predicted"/>
<dbReference type="RefSeq" id="WP_086571129.1">
    <property type="nucleotide sequence ID" value="NZ_NGFP01000040.1"/>
</dbReference>
<reference evidence="1 2" key="1">
    <citation type="submission" date="2017-05" db="EMBL/GenBank/DDBJ databases">
        <title>Biotechnological potential of actinobacteria isolated from South African environments.</title>
        <authorList>
            <person name="Le Roes-Hill M."/>
            <person name="Prins A."/>
            <person name="Durrell K.A."/>
        </authorList>
    </citation>
    <scope>NUCLEOTIDE SEQUENCE [LARGE SCALE GENOMIC DNA]</scope>
    <source>
        <strain evidence="1">M26</strain>
    </source>
</reference>
<evidence type="ECO:0000313" key="2">
    <source>
        <dbReference type="Proteomes" id="UP000194761"/>
    </source>
</evidence>
<keyword evidence="2" id="KW-1185">Reference proteome</keyword>
<comment type="caution">
    <text evidence="1">The sequence shown here is derived from an EMBL/GenBank/DDBJ whole genome shotgun (WGS) entry which is preliminary data.</text>
</comment>
<organism evidence="1 2">
    <name type="scientific">Streptosporangium minutum</name>
    <dbReference type="NCBI Taxonomy" id="569862"/>
    <lineage>
        <taxon>Bacteria</taxon>
        <taxon>Bacillati</taxon>
        <taxon>Actinomycetota</taxon>
        <taxon>Actinomycetes</taxon>
        <taxon>Streptosporangiales</taxon>
        <taxon>Streptosporangiaceae</taxon>
        <taxon>Streptosporangium</taxon>
    </lineage>
</organism>
<accession>A0A2C9ZMA7</accession>
<dbReference type="AlphaFoldDB" id="A0A2C9ZMA7"/>
<sequence>MSRERAAVMVEHQARGCAELGSPLYAFLLERVARDVREGGPCARALAGYGDAPGPDAVALRLLGGVHALAPRRRGKGKAARKLRAALPET</sequence>
<evidence type="ECO:0000313" key="1">
    <source>
        <dbReference type="EMBL" id="OUC97308.1"/>
    </source>
</evidence>
<dbReference type="Pfam" id="PF10094">
    <property type="entry name" value="DUF2332"/>
    <property type="match status" value="1"/>
</dbReference>
<gene>
    <name evidence="1" type="ORF">CA984_11520</name>
</gene>